<sequence>MKIFNSRLFQTLNTVVDLFLLNLLWFITSLPLITFFPATAALFGVVRKRIMQNDTDGMFKNFLALLKENFKQSLILSVLWTVLGIFLLFDYRLIQPESSIIHLILYIILVLGILLFCSISIYLFPIMVHFELNWKWVIRNAFFFSLMNPVLTILLLVIVGVCFTLIYFYPVTILFIGSFTAYAVYYLCQIWFNQILDLKKSNRDL</sequence>
<proteinExistence type="predicted"/>
<keyword evidence="1" id="KW-0812">Transmembrane</keyword>
<evidence type="ECO:0000313" key="3">
    <source>
        <dbReference type="Proteomes" id="UP000548423"/>
    </source>
</evidence>
<feature type="transmembrane region" description="Helical" evidence="1">
    <location>
        <begin position="100"/>
        <end position="130"/>
    </location>
</feature>
<name>A0A852T9N3_9BACI</name>
<evidence type="ECO:0000256" key="1">
    <source>
        <dbReference type="SAM" id="Phobius"/>
    </source>
</evidence>
<reference evidence="3" key="2">
    <citation type="submission" date="2020-08" db="EMBL/GenBank/DDBJ databases">
        <title>The Agave Microbiome: Exploring the role of microbial communities in plant adaptations to desert environments.</title>
        <authorList>
            <person name="Partida-Martinez L.P."/>
        </authorList>
    </citation>
    <scope>NUCLEOTIDE SEQUENCE [LARGE SCALE GENOMIC DNA]</scope>
    <source>
        <strain evidence="3">AT2.8</strain>
    </source>
</reference>
<gene>
    <name evidence="2" type="ORF">F4694_001670</name>
</gene>
<feature type="transmembrane region" description="Helical" evidence="1">
    <location>
        <begin position="173"/>
        <end position="192"/>
    </location>
</feature>
<evidence type="ECO:0000313" key="2">
    <source>
        <dbReference type="EMBL" id="NYE04921.1"/>
    </source>
</evidence>
<dbReference type="Pfam" id="PF04854">
    <property type="entry name" value="DUF624"/>
    <property type="match status" value="1"/>
</dbReference>
<dbReference type="InterPro" id="IPR006938">
    <property type="entry name" value="DUF624"/>
</dbReference>
<reference evidence="3" key="1">
    <citation type="submission" date="2020-07" db="EMBL/GenBank/DDBJ databases">
        <authorList>
            <person name="Partida-Martinez L."/>
            <person name="Huntemann M."/>
            <person name="Clum A."/>
            <person name="Wang J."/>
            <person name="Palaniappan K."/>
            <person name="Ritter S."/>
            <person name="Chen I.-M."/>
            <person name="Stamatis D."/>
            <person name="Reddy T."/>
            <person name="O'Malley R."/>
            <person name="Daum C."/>
            <person name="Shapiro N."/>
            <person name="Ivanova N."/>
            <person name="Kyrpides N."/>
            <person name="Woyke T."/>
        </authorList>
    </citation>
    <scope>NUCLEOTIDE SEQUENCE [LARGE SCALE GENOMIC DNA]</scope>
    <source>
        <strain evidence="3">AT2.8</strain>
    </source>
</reference>
<keyword evidence="1" id="KW-1133">Transmembrane helix</keyword>
<feature type="transmembrane region" description="Helical" evidence="1">
    <location>
        <begin position="74"/>
        <end position="94"/>
    </location>
</feature>
<keyword evidence="1" id="KW-0472">Membrane</keyword>
<dbReference type="AlphaFoldDB" id="A0A852T9N3"/>
<protein>
    <submittedName>
        <fullName evidence="2">Membrane protein YesL</fullName>
    </submittedName>
</protein>
<dbReference type="EMBL" id="JACCBX010000003">
    <property type="protein sequence ID" value="NYE04921.1"/>
    <property type="molecule type" value="Genomic_DNA"/>
</dbReference>
<accession>A0A852T9N3</accession>
<feature type="transmembrane region" description="Helical" evidence="1">
    <location>
        <begin position="20"/>
        <end position="46"/>
    </location>
</feature>
<feature type="transmembrane region" description="Helical" evidence="1">
    <location>
        <begin position="142"/>
        <end position="167"/>
    </location>
</feature>
<dbReference type="Proteomes" id="UP000548423">
    <property type="component" value="Unassembled WGS sequence"/>
</dbReference>
<comment type="caution">
    <text evidence="2">The sequence shown here is derived from an EMBL/GenBank/DDBJ whole genome shotgun (WGS) entry which is preliminary data.</text>
</comment>
<organism evidence="2 3">
    <name type="scientific">Neobacillus niacini</name>
    <dbReference type="NCBI Taxonomy" id="86668"/>
    <lineage>
        <taxon>Bacteria</taxon>
        <taxon>Bacillati</taxon>
        <taxon>Bacillota</taxon>
        <taxon>Bacilli</taxon>
        <taxon>Bacillales</taxon>
        <taxon>Bacillaceae</taxon>
        <taxon>Neobacillus</taxon>
    </lineage>
</organism>